<accession>A0ABM5S2Q3</accession>
<gene>
    <name evidence="1" type="ORF">RO07_18930</name>
</gene>
<dbReference type="InterPro" id="IPR019405">
    <property type="entry name" value="Lactonase_7-beta_prop"/>
</dbReference>
<dbReference type="SUPFAM" id="SSF50974">
    <property type="entry name" value="Nitrous oxide reductase, N-terminal domain"/>
    <property type="match status" value="1"/>
</dbReference>
<dbReference type="EMBL" id="CP010310">
    <property type="protein sequence ID" value="AJC22043.1"/>
    <property type="molecule type" value="Genomic_DNA"/>
</dbReference>
<proteinExistence type="predicted"/>
<reference evidence="1" key="1">
    <citation type="submission" date="2016-11" db="EMBL/GenBank/DDBJ databases">
        <title>Complete Genome Sequencing of Pandoraea pulmonicola DSM 16583.</title>
        <authorList>
            <person name="Chan K.-G."/>
        </authorList>
    </citation>
    <scope>NUCLEOTIDE SEQUENCE</scope>
    <source>
        <strain evidence="1">DSM 16583</strain>
    </source>
</reference>
<dbReference type="Gene3D" id="2.130.10.10">
    <property type="entry name" value="YVTN repeat-like/Quinoprotein amine dehydrogenase"/>
    <property type="match status" value="1"/>
</dbReference>
<organism evidence="1 2">
    <name type="scientific">Pandoraea pulmonicola</name>
    <dbReference type="NCBI Taxonomy" id="93221"/>
    <lineage>
        <taxon>Bacteria</taxon>
        <taxon>Pseudomonadati</taxon>
        <taxon>Pseudomonadota</taxon>
        <taxon>Betaproteobacteria</taxon>
        <taxon>Burkholderiales</taxon>
        <taxon>Burkholderiaceae</taxon>
        <taxon>Pandoraea</taxon>
    </lineage>
</organism>
<dbReference type="Pfam" id="PF10282">
    <property type="entry name" value="Lactonase"/>
    <property type="match status" value="1"/>
</dbReference>
<dbReference type="InterPro" id="IPR011045">
    <property type="entry name" value="N2O_reductase_N"/>
</dbReference>
<evidence type="ECO:0000313" key="2">
    <source>
        <dbReference type="Proteomes" id="UP000035086"/>
    </source>
</evidence>
<name>A0ABM5S2Q3_PANPU</name>
<dbReference type="Proteomes" id="UP000035086">
    <property type="component" value="Chromosome"/>
</dbReference>
<dbReference type="InterPro" id="IPR015943">
    <property type="entry name" value="WD40/YVTN_repeat-like_dom_sf"/>
</dbReference>
<protein>
    <recommendedName>
        <fullName evidence="3">6-phosphogluconolactonase</fullName>
    </recommendedName>
</protein>
<evidence type="ECO:0000313" key="1">
    <source>
        <dbReference type="EMBL" id="AJC22043.1"/>
    </source>
</evidence>
<sequence>MKNDTNGVDTAPQYIFGFYSGSNTYDIYIDNFYGRDAQNPVSEQIRVFKFNAPSNIKPWNKKVIDVPDTITGDIRTLELVSTPGASPSYQAQFLLAIFQDAQVDKAWIVSFGASAFGLGYLGSKEITSDDADIEYSGYYLAADPNGKFAYVIYDSIRNTIPVPNQITGFKLEGSGRQFTSLGEVAKLTGSGIAGVVSQNGKYLFVAIEAGGNAVISYKIESDGSLTKSDQKPCGALGVATLVIEPGGRYLYAPSEYGGAVYIYEINDEDGTLTPKPPMNLDIAVGSSLTGMVILDV</sequence>
<keyword evidence="2" id="KW-1185">Reference proteome</keyword>
<evidence type="ECO:0008006" key="3">
    <source>
        <dbReference type="Google" id="ProtNLM"/>
    </source>
</evidence>